<proteinExistence type="predicted"/>
<evidence type="ECO:0000313" key="2">
    <source>
        <dbReference type="Proteomes" id="UP001603857"/>
    </source>
</evidence>
<reference evidence="1 2" key="1">
    <citation type="submission" date="2024-08" db="EMBL/GenBank/DDBJ databases">
        <title>Insights into the chromosomal genome structure of Flemingia macrophylla.</title>
        <authorList>
            <person name="Ding Y."/>
            <person name="Zhao Y."/>
            <person name="Bi W."/>
            <person name="Wu M."/>
            <person name="Zhao G."/>
            <person name="Gong Y."/>
            <person name="Li W."/>
            <person name="Zhang P."/>
        </authorList>
    </citation>
    <scope>NUCLEOTIDE SEQUENCE [LARGE SCALE GENOMIC DNA]</scope>
    <source>
        <strain evidence="1">DYQJB</strain>
        <tissue evidence="1">Leaf</tissue>
    </source>
</reference>
<evidence type="ECO:0008006" key="3">
    <source>
        <dbReference type="Google" id="ProtNLM"/>
    </source>
</evidence>
<evidence type="ECO:0000313" key="1">
    <source>
        <dbReference type="EMBL" id="KAL2326291.1"/>
    </source>
</evidence>
<name>A0ABD1LRY6_9FABA</name>
<keyword evidence="2" id="KW-1185">Reference proteome</keyword>
<organism evidence="1 2">
    <name type="scientific">Flemingia macrophylla</name>
    <dbReference type="NCBI Taxonomy" id="520843"/>
    <lineage>
        <taxon>Eukaryota</taxon>
        <taxon>Viridiplantae</taxon>
        <taxon>Streptophyta</taxon>
        <taxon>Embryophyta</taxon>
        <taxon>Tracheophyta</taxon>
        <taxon>Spermatophyta</taxon>
        <taxon>Magnoliopsida</taxon>
        <taxon>eudicotyledons</taxon>
        <taxon>Gunneridae</taxon>
        <taxon>Pentapetalae</taxon>
        <taxon>rosids</taxon>
        <taxon>fabids</taxon>
        <taxon>Fabales</taxon>
        <taxon>Fabaceae</taxon>
        <taxon>Papilionoideae</taxon>
        <taxon>50 kb inversion clade</taxon>
        <taxon>NPAAA clade</taxon>
        <taxon>indigoferoid/millettioid clade</taxon>
        <taxon>Phaseoleae</taxon>
        <taxon>Flemingia</taxon>
    </lineage>
</organism>
<sequence length="86" mass="9693">MKVIFPLLFILLVLSFGIEIHVFYILYCVCGLENDGPLKLVDANICDVKLYNFCDHTCFTDCLSKYGVRALALCSASGECICRYHC</sequence>
<comment type="caution">
    <text evidence="1">The sequence shown here is derived from an EMBL/GenBank/DDBJ whole genome shotgun (WGS) entry which is preliminary data.</text>
</comment>
<protein>
    <recommendedName>
        <fullName evidence="3">Defensin-like protein</fullName>
    </recommendedName>
</protein>
<dbReference type="Proteomes" id="UP001603857">
    <property type="component" value="Unassembled WGS sequence"/>
</dbReference>
<dbReference type="AlphaFoldDB" id="A0ABD1LRY6"/>
<gene>
    <name evidence="1" type="ORF">Fmac_025349</name>
</gene>
<dbReference type="EMBL" id="JBGMDY010000008">
    <property type="protein sequence ID" value="KAL2326291.1"/>
    <property type="molecule type" value="Genomic_DNA"/>
</dbReference>
<accession>A0ABD1LRY6</accession>